<gene>
    <name evidence="1" type="ORF">HaLaN_08734</name>
</gene>
<name>A0A699Z1R7_HAELA</name>
<dbReference type="AlphaFoldDB" id="A0A699Z1R7"/>
<organism evidence="1 2">
    <name type="scientific">Haematococcus lacustris</name>
    <name type="common">Green alga</name>
    <name type="synonym">Haematococcus pluvialis</name>
    <dbReference type="NCBI Taxonomy" id="44745"/>
    <lineage>
        <taxon>Eukaryota</taxon>
        <taxon>Viridiplantae</taxon>
        <taxon>Chlorophyta</taxon>
        <taxon>core chlorophytes</taxon>
        <taxon>Chlorophyceae</taxon>
        <taxon>CS clade</taxon>
        <taxon>Chlamydomonadales</taxon>
        <taxon>Haematococcaceae</taxon>
        <taxon>Haematococcus</taxon>
    </lineage>
</organism>
<protein>
    <submittedName>
        <fullName evidence="1">Uncharacterized protein</fullName>
    </submittedName>
</protein>
<dbReference type="Proteomes" id="UP000485058">
    <property type="component" value="Unassembled WGS sequence"/>
</dbReference>
<keyword evidence="2" id="KW-1185">Reference proteome</keyword>
<comment type="caution">
    <text evidence="1">The sequence shown here is derived from an EMBL/GenBank/DDBJ whole genome shotgun (WGS) entry which is preliminary data.</text>
</comment>
<dbReference type="EMBL" id="BLLF01000557">
    <property type="protein sequence ID" value="GFH12949.1"/>
    <property type="molecule type" value="Genomic_DNA"/>
</dbReference>
<evidence type="ECO:0000313" key="2">
    <source>
        <dbReference type="Proteomes" id="UP000485058"/>
    </source>
</evidence>
<evidence type="ECO:0000313" key="1">
    <source>
        <dbReference type="EMBL" id="GFH12949.1"/>
    </source>
</evidence>
<proteinExistence type="predicted"/>
<accession>A0A699Z1R7</accession>
<reference evidence="1 2" key="1">
    <citation type="submission" date="2020-02" db="EMBL/GenBank/DDBJ databases">
        <title>Draft genome sequence of Haematococcus lacustris strain NIES-144.</title>
        <authorList>
            <person name="Morimoto D."/>
            <person name="Nakagawa S."/>
            <person name="Yoshida T."/>
            <person name="Sawayama S."/>
        </authorList>
    </citation>
    <scope>NUCLEOTIDE SEQUENCE [LARGE SCALE GENOMIC DNA]</scope>
    <source>
        <strain evidence="1 2">NIES-144</strain>
    </source>
</reference>
<sequence>MAGFIVVLHHRSPKAASNMSLPCHQLQLSMPCATMPLAFWPGPFHAPTPLALISTLLGQLLCCALLASAAGARSSYPIAIQWLTMAQMAYMTCKTRPDQAVRTPPSHHIMLRVSAMGACPTHAAAAPPSSL</sequence>